<keyword evidence="2" id="KW-0732">Signal</keyword>
<sequence>MELKRWPLVSSSFSLFAFSFLHAQLAAHDHFLYVPLAIRILHHDKTAVVTKLLSSSFAAGPLPSTSPLSSLPPASFPSFSSASPSSFVFFQVTFHICSFLATDAFILCGPMFFVLTVAVSFPFKVFSAQSQPSAFLSTSSSDLLFFIPGLPSFFVTMLQLPDLFFRDSLASSLLSWGSSASSSTIFSTASVHSVPLTFSLPSSSSLGAASLHTFSTSVAPSAFSMSSFAVSVGMESLSAALLWFLSLHHRPWPDSREPPWPHRKRRFLG</sequence>
<reference evidence="3" key="1">
    <citation type="journal article" date="2016" name="Ticks Tick Borne Dis.">
        <title>De novo assembly and annotation of the salivary gland transcriptome of Rhipicephalus appendiculatus male and female ticks during blood feeding.</title>
        <authorList>
            <person name="de Castro M.H."/>
            <person name="de Klerk D."/>
            <person name="Pienaar R."/>
            <person name="Latif A.A."/>
            <person name="Rees D.J."/>
            <person name="Mans B.J."/>
        </authorList>
    </citation>
    <scope>NUCLEOTIDE SEQUENCE</scope>
    <source>
        <tissue evidence="3">Salivary glands</tissue>
    </source>
</reference>
<feature type="signal peptide" evidence="2">
    <location>
        <begin position="1"/>
        <end position="27"/>
    </location>
</feature>
<evidence type="ECO:0000256" key="1">
    <source>
        <dbReference type="SAM" id="Phobius"/>
    </source>
</evidence>
<evidence type="ECO:0000256" key="2">
    <source>
        <dbReference type="SAM" id="SignalP"/>
    </source>
</evidence>
<keyword evidence="1" id="KW-0472">Membrane</keyword>
<evidence type="ECO:0008006" key="4">
    <source>
        <dbReference type="Google" id="ProtNLM"/>
    </source>
</evidence>
<name>A0A131YC17_RHIAP</name>
<feature type="chain" id="PRO_5007284546" description="Transmembrane protein" evidence="2">
    <location>
        <begin position="28"/>
        <end position="269"/>
    </location>
</feature>
<keyword evidence="1" id="KW-0812">Transmembrane</keyword>
<proteinExistence type="predicted"/>
<evidence type="ECO:0000313" key="3">
    <source>
        <dbReference type="EMBL" id="JAP76078.1"/>
    </source>
</evidence>
<protein>
    <recommendedName>
        <fullName evidence="4">Transmembrane protein</fullName>
    </recommendedName>
</protein>
<dbReference type="EMBL" id="GEDV01012479">
    <property type="protein sequence ID" value="JAP76078.1"/>
    <property type="molecule type" value="Transcribed_RNA"/>
</dbReference>
<keyword evidence="1" id="KW-1133">Transmembrane helix</keyword>
<accession>A0A131YC17</accession>
<feature type="transmembrane region" description="Helical" evidence="1">
    <location>
        <begin position="104"/>
        <end position="123"/>
    </location>
</feature>
<dbReference type="AlphaFoldDB" id="A0A131YC17"/>
<organism evidence="3">
    <name type="scientific">Rhipicephalus appendiculatus</name>
    <name type="common">Brown ear tick</name>
    <dbReference type="NCBI Taxonomy" id="34631"/>
    <lineage>
        <taxon>Eukaryota</taxon>
        <taxon>Metazoa</taxon>
        <taxon>Ecdysozoa</taxon>
        <taxon>Arthropoda</taxon>
        <taxon>Chelicerata</taxon>
        <taxon>Arachnida</taxon>
        <taxon>Acari</taxon>
        <taxon>Parasitiformes</taxon>
        <taxon>Ixodida</taxon>
        <taxon>Ixodoidea</taxon>
        <taxon>Ixodidae</taxon>
        <taxon>Rhipicephalinae</taxon>
        <taxon>Rhipicephalus</taxon>
        <taxon>Rhipicephalus</taxon>
    </lineage>
</organism>
<feature type="transmembrane region" description="Helical" evidence="1">
    <location>
        <begin position="143"/>
        <end position="161"/>
    </location>
</feature>